<proteinExistence type="predicted"/>
<feature type="compositionally biased region" description="Basic residues" evidence="1">
    <location>
        <begin position="337"/>
        <end position="348"/>
    </location>
</feature>
<feature type="region of interest" description="Disordered" evidence="1">
    <location>
        <begin position="293"/>
        <end position="348"/>
    </location>
</feature>
<evidence type="ECO:0000313" key="3">
    <source>
        <dbReference type="Proteomes" id="UP000053599"/>
    </source>
</evidence>
<feature type="region of interest" description="Disordered" evidence="1">
    <location>
        <begin position="1"/>
        <end position="21"/>
    </location>
</feature>
<evidence type="ECO:0000313" key="2">
    <source>
        <dbReference type="EMBL" id="KIV78014.1"/>
    </source>
</evidence>
<dbReference type="EMBL" id="KN846954">
    <property type="protein sequence ID" value="KIV78014.1"/>
    <property type="molecule type" value="Genomic_DNA"/>
</dbReference>
<name>A0A0D1YB77_9EURO</name>
<sequence length="348" mass="39377">MDPHSTNPHGRGAWQSQDVSDFPQTEETQLQDILDDFTALFTCSRSLRSDYRLSPDEFRQFVKYSENEPWNKIRYDYYADTQRFVPRMPSKKHEYVSTRVMFLLYSRIEQLCVQHKVKCPFSILGSADVKDGRSVRQPDSSIYHESTRVPVLALELGHTQSTKSLKEKAEAYLRTGRGRIRYVFTLKLDGDSQAVYLATWTPEFVREGQLTVLKAKAAYQTIRDETGKAGSDAGLTVSMDRITPGSSLPESLREQIVMISVEELCEIVKGGEDFELRITEADFEDIPTDFVVASSPASSTSSESDHEGENGDDKATADENDFLPRTNRSYTPLRSPIKTRARLSSKPG</sequence>
<dbReference type="HOGENOM" id="CLU_063481_0_0_1"/>
<dbReference type="STRING" id="1016849.A0A0D1YB77"/>
<dbReference type="AlphaFoldDB" id="A0A0D1YB77"/>
<feature type="compositionally biased region" description="Basic and acidic residues" evidence="1">
    <location>
        <begin position="303"/>
        <end position="317"/>
    </location>
</feature>
<gene>
    <name evidence="2" type="ORF">PV11_09782</name>
</gene>
<protein>
    <submittedName>
        <fullName evidence="2">Uncharacterized protein</fullName>
    </submittedName>
</protein>
<reference evidence="2 3" key="1">
    <citation type="submission" date="2015-01" db="EMBL/GenBank/DDBJ databases">
        <title>The Genome Sequence of Exophiala sideris CBS121828.</title>
        <authorList>
            <consortium name="The Broad Institute Genomics Platform"/>
            <person name="Cuomo C."/>
            <person name="de Hoog S."/>
            <person name="Gorbushina A."/>
            <person name="Stielow B."/>
            <person name="Teixiera M."/>
            <person name="Abouelleil A."/>
            <person name="Chapman S.B."/>
            <person name="Priest M."/>
            <person name="Young S.K."/>
            <person name="Wortman J."/>
            <person name="Nusbaum C."/>
            <person name="Birren B."/>
        </authorList>
    </citation>
    <scope>NUCLEOTIDE SEQUENCE [LARGE SCALE GENOMIC DNA]</scope>
    <source>
        <strain evidence="2 3">CBS 121828</strain>
    </source>
</reference>
<dbReference type="OrthoDB" id="4144482at2759"/>
<accession>A0A0D1YB77</accession>
<evidence type="ECO:0000256" key="1">
    <source>
        <dbReference type="SAM" id="MobiDB-lite"/>
    </source>
</evidence>
<dbReference type="Proteomes" id="UP000053599">
    <property type="component" value="Unassembled WGS sequence"/>
</dbReference>
<organism evidence="2 3">
    <name type="scientific">Exophiala sideris</name>
    <dbReference type="NCBI Taxonomy" id="1016849"/>
    <lineage>
        <taxon>Eukaryota</taxon>
        <taxon>Fungi</taxon>
        <taxon>Dikarya</taxon>
        <taxon>Ascomycota</taxon>
        <taxon>Pezizomycotina</taxon>
        <taxon>Eurotiomycetes</taxon>
        <taxon>Chaetothyriomycetidae</taxon>
        <taxon>Chaetothyriales</taxon>
        <taxon>Herpotrichiellaceae</taxon>
        <taxon>Exophiala</taxon>
    </lineage>
</organism>